<dbReference type="EMBL" id="HACG01020745">
    <property type="protein sequence ID" value="CEK67610.1"/>
    <property type="molecule type" value="Transcribed_RNA"/>
</dbReference>
<feature type="compositionally biased region" description="Polar residues" evidence="1">
    <location>
        <begin position="72"/>
        <end position="94"/>
    </location>
</feature>
<keyword evidence="2" id="KW-0812">Transmembrane</keyword>
<dbReference type="Pfam" id="PF14963">
    <property type="entry name" value="Get2_like"/>
    <property type="match status" value="1"/>
</dbReference>
<feature type="compositionally biased region" description="Low complexity" evidence="1">
    <location>
        <begin position="42"/>
        <end position="53"/>
    </location>
</feature>
<feature type="non-terminal residue" evidence="3">
    <location>
        <position position="1"/>
    </location>
</feature>
<dbReference type="GO" id="GO:0071816">
    <property type="term" value="P:tail-anchored membrane protein insertion into ER membrane"/>
    <property type="evidence" value="ECO:0007669"/>
    <property type="project" value="TreeGrafter"/>
</dbReference>
<evidence type="ECO:0000256" key="2">
    <source>
        <dbReference type="SAM" id="Phobius"/>
    </source>
</evidence>
<dbReference type="GO" id="GO:0043529">
    <property type="term" value="C:GET complex"/>
    <property type="evidence" value="ECO:0007669"/>
    <property type="project" value="TreeGrafter"/>
</dbReference>
<keyword evidence="2" id="KW-0472">Membrane</keyword>
<feature type="region of interest" description="Disordered" evidence="1">
    <location>
        <begin position="28"/>
        <end position="105"/>
    </location>
</feature>
<dbReference type="PANTHER" id="PTHR15026">
    <property type="entry name" value="CALCIUM-SIGNAL MODULATING CYCLOPHILIN LIGAND CAML"/>
    <property type="match status" value="1"/>
</dbReference>
<dbReference type="AlphaFoldDB" id="A0A0B6ZIM3"/>
<reference evidence="3" key="1">
    <citation type="submission" date="2014-12" db="EMBL/GenBank/DDBJ databases">
        <title>Insight into the proteome of Arion vulgaris.</title>
        <authorList>
            <person name="Aradska J."/>
            <person name="Bulat T."/>
            <person name="Smidak R."/>
            <person name="Sarate P."/>
            <person name="Gangsoo J."/>
            <person name="Sialana F."/>
            <person name="Bilban M."/>
            <person name="Lubec G."/>
        </authorList>
    </citation>
    <scope>NUCLEOTIDE SEQUENCE</scope>
    <source>
        <tissue evidence="3">Skin</tissue>
    </source>
</reference>
<evidence type="ECO:0008006" key="4">
    <source>
        <dbReference type="Google" id="ProtNLM"/>
    </source>
</evidence>
<feature type="transmembrane region" description="Helical" evidence="2">
    <location>
        <begin position="233"/>
        <end position="254"/>
    </location>
</feature>
<feature type="transmembrane region" description="Helical" evidence="2">
    <location>
        <begin position="176"/>
        <end position="197"/>
    </location>
</feature>
<dbReference type="InterPro" id="IPR016719">
    <property type="entry name" value="CAMLG"/>
</dbReference>
<keyword evidence="2" id="KW-1133">Transmembrane helix</keyword>
<name>A0A0B6ZIM3_9EUPU</name>
<proteinExistence type="predicted"/>
<organism evidence="3">
    <name type="scientific">Arion vulgaris</name>
    <dbReference type="NCBI Taxonomy" id="1028688"/>
    <lineage>
        <taxon>Eukaryota</taxon>
        <taxon>Metazoa</taxon>
        <taxon>Spiralia</taxon>
        <taxon>Lophotrochozoa</taxon>
        <taxon>Mollusca</taxon>
        <taxon>Gastropoda</taxon>
        <taxon>Heterobranchia</taxon>
        <taxon>Euthyneura</taxon>
        <taxon>Panpulmonata</taxon>
        <taxon>Eupulmonata</taxon>
        <taxon>Stylommatophora</taxon>
        <taxon>Helicina</taxon>
        <taxon>Arionoidea</taxon>
        <taxon>Arionidae</taxon>
        <taxon>Arion</taxon>
    </lineage>
</organism>
<evidence type="ECO:0000256" key="1">
    <source>
        <dbReference type="SAM" id="MobiDB-lite"/>
    </source>
</evidence>
<protein>
    <recommendedName>
        <fullName evidence="4">Calcium signal-modulating cyclophilin ligand</fullName>
    </recommendedName>
</protein>
<sequence length="259" mass="28989">YKMADAAVLREERRRKITENAEARLNKLLGLNKSRDQDDEPSSQNSVSNSQHSEGQPYSVRLRSHGSVVSAPPTSRQIPESATPTPTVKRSSNRQSDDPILTTNHSYTSKTIAGGEVGTVQQTTLEKSEVVTKNKDTVSQIVQGLDAQTLEIVKIVIFVVAALLSRFFLKFDIGLFIVQSIFVPFILLEVAIELFIYNYLQHVPLFTSKSPLMSAALMLCGMKQEILDTYSSIMAHITSWMSDFCLYLFSFIVWNSFTV</sequence>
<accession>A0A0B6ZIM3</accession>
<dbReference type="PANTHER" id="PTHR15026:SF0">
    <property type="entry name" value="GUIDED ENTRY OF TAIL-ANCHORED PROTEINS FACTOR CAMLG"/>
    <property type="match status" value="1"/>
</dbReference>
<evidence type="ECO:0000313" key="3">
    <source>
        <dbReference type="EMBL" id="CEK67610.1"/>
    </source>
</evidence>
<gene>
    <name evidence="3" type="primary">ORF63279</name>
</gene>